<accession>A0A838WKT6</accession>
<proteinExistence type="predicted"/>
<comment type="caution">
    <text evidence="2">The sequence shown here is derived from an EMBL/GenBank/DDBJ whole genome shotgun (WGS) entry which is preliminary data.</text>
</comment>
<organism evidence="2 3">
    <name type="scientific">Cylindrospermopsis raciborskii CS-506_A</name>
    <dbReference type="NCBI Taxonomy" id="2585140"/>
    <lineage>
        <taxon>Bacteria</taxon>
        <taxon>Bacillati</taxon>
        <taxon>Cyanobacteriota</taxon>
        <taxon>Cyanophyceae</taxon>
        <taxon>Nostocales</taxon>
        <taxon>Aphanizomenonaceae</taxon>
        <taxon>Cylindrospermopsis</taxon>
    </lineage>
</organism>
<dbReference type="EMBL" id="VDFG01000916">
    <property type="protein sequence ID" value="MBA4466524.1"/>
    <property type="molecule type" value="Genomic_DNA"/>
</dbReference>
<dbReference type="Proteomes" id="UP000538075">
    <property type="component" value="Unassembled WGS sequence"/>
</dbReference>
<evidence type="ECO:0000256" key="1">
    <source>
        <dbReference type="SAM" id="Coils"/>
    </source>
</evidence>
<name>A0A838WKT6_9CYAN</name>
<gene>
    <name evidence="2" type="ORF">FHK98_13870</name>
</gene>
<sequence>TVQQELNERIAKEKGRLNDLRQYHLQKWNHFYLDSGLNQKMTQEKVEKKQQEIDKMFQEHEQWVERYMSTSSAKALNSPTPYIKLIAVLRG</sequence>
<evidence type="ECO:0000313" key="2">
    <source>
        <dbReference type="EMBL" id="MBA4466524.1"/>
    </source>
</evidence>
<keyword evidence="1" id="KW-0175">Coiled coil</keyword>
<feature type="coiled-coil region" evidence="1">
    <location>
        <begin position="3"/>
        <end position="66"/>
    </location>
</feature>
<evidence type="ECO:0000313" key="3">
    <source>
        <dbReference type="Proteomes" id="UP000538075"/>
    </source>
</evidence>
<feature type="non-terminal residue" evidence="2">
    <location>
        <position position="1"/>
    </location>
</feature>
<dbReference type="AlphaFoldDB" id="A0A838WKT6"/>
<reference evidence="2 3" key="1">
    <citation type="journal article" date="2020" name="J. Appl. Phycol.">
        <title>Morphological changes and genome evolution in Raphidiopsis raciborskii CS-506 after 23 years in culture.</title>
        <authorList>
            <person name="Willis A."/>
            <person name="Bent S.J."/>
            <person name="Jameson I.D."/>
        </authorList>
    </citation>
    <scope>NUCLEOTIDE SEQUENCE [LARGE SCALE GENOMIC DNA]</scope>
    <source>
        <strain evidence="2 3">CS-506_A</strain>
    </source>
</reference>
<protein>
    <submittedName>
        <fullName evidence="2">Uncharacterized protein</fullName>
    </submittedName>
</protein>